<dbReference type="InterPro" id="IPR029058">
    <property type="entry name" value="AB_hydrolase_fold"/>
</dbReference>
<dbReference type="Gene3D" id="3.40.50.1820">
    <property type="entry name" value="alpha/beta hydrolase"/>
    <property type="match status" value="1"/>
</dbReference>
<keyword evidence="4" id="KW-0378">Hydrolase</keyword>
<dbReference type="STRING" id="914150.TQ33_1839"/>
<dbReference type="InterPro" id="IPR001563">
    <property type="entry name" value="Peptidase_S10"/>
</dbReference>
<evidence type="ECO:0000313" key="8">
    <source>
        <dbReference type="Proteomes" id="UP000034071"/>
    </source>
</evidence>
<dbReference type="Proteomes" id="UP000034071">
    <property type="component" value="Chromosome"/>
</dbReference>
<dbReference type="KEGG" id="kge:TQ33_1839"/>
<name>A0A0F6TS35_9GAMM</name>
<evidence type="ECO:0000256" key="6">
    <source>
        <dbReference type="SAM" id="SignalP"/>
    </source>
</evidence>
<keyword evidence="5" id="KW-0325">Glycoprotein</keyword>
<sequence length="500" mass="56483">MKQLAYSALLAVSLSLSHAAFADEKKDSAPNPYPEEKTVVTEHSTEVGGQSIKYKATTGNSFVYNDKNEVIGSIFFTAYTKKGANPKNRPITFAYNGGPGSASVWLHMGALGPKRVVMDKEGFPLKPPFNFIDNEYSILDLTDIVFIDPVGTGYSRAHDKGKNEDFHGVWEDIETISEFIRLYMTRNERWSSPKFLAGESYGTTRSAGIAYNMGQNHGVYFNGIMLISSVLDFRLDDFSDRNGILAPVTMLPSYTAAAWYHDKLKAPLSNDLEASIAQAKEFALNDYALALLQGDNLEPRRKLAIAERVANFTGLSVDLVLEKNLRITLNDFLHNVKRKEGETLGRLDSRFTTPELDAMNKPGYRDPSYMAIHGTYTETLMTYLSQELNYKSDLPYYILGGGVKSWNYKDFNRQSNDISDKLTSAMLRNPDMQVYVGNGYYDFATPFFATEYTFSHMGLPEELQDNVHMSYYESGHMMYIREHDLIKLKQDLAEFFKKSL</sequence>
<feature type="chain" id="PRO_5002510639" evidence="6">
    <location>
        <begin position="23"/>
        <end position="500"/>
    </location>
</feature>
<proteinExistence type="predicted"/>
<reference evidence="7 8" key="1">
    <citation type="submission" date="2015-02" db="EMBL/GenBank/DDBJ databases">
        <title>Complete genome sequence of Kangiella geojedonensis strain YCS-5T.</title>
        <authorList>
            <person name="Kim K.M."/>
        </authorList>
    </citation>
    <scope>NUCLEOTIDE SEQUENCE [LARGE SCALE GENOMIC DNA]</scope>
    <source>
        <strain evidence="7 8">YCS-5</strain>
    </source>
</reference>
<evidence type="ECO:0000256" key="3">
    <source>
        <dbReference type="ARBA" id="ARBA00022729"/>
    </source>
</evidence>
<dbReference type="GO" id="GO:0006508">
    <property type="term" value="P:proteolysis"/>
    <property type="evidence" value="ECO:0007669"/>
    <property type="project" value="UniProtKB-KW"/>
</dbReference>
<dbReference type="PANTHER" id="PTHR11802:SF3">
    <property type="entry name" value="RETINOID-INDUCIBLE SERINE CARBOXYPEPTIDASE"/>
    <property type="match status" value="1"/>
</dbReference>
<dbReference type="RefSeq" id="WP_046561804.1">
    <property type="nucleotide sequence ID" value="NZ_CP010975.1"/>
</dbReference>
<gene>
    <name evidence="7" type="ORF">TQ33_1839</name>
</gene>
<keyword evidence="3 6" id="KW-0732">Signal</keyword>
<dbReference type="GO" id="GO:0004185">
    <property type="term" value="F:serine-type carboxypeptidase activity"/>
    <property type="evidence" value="ECO:0007669"/>
    <property type="project" value="InterPro"/>
</dbReference>
<evidence type="ECO:0000256" key="4">
    <source>
        <dbReference type="ARBA" id="ARBA00022801"/>
    </source>
</evidence>
<dbReference type="EMBL" id="CP010975">
    <property type="protein sequence ID" value="AKE52777.1"/>
    <property type="molecule type" value="Genomic_DNA"/>
</dbReference>
<feature type="signal peptide" evidence="6">
    <location>
        <begin position="1"/>
        <end position="22"/>
    </location>
</feature>
<dbReference type="PANTHER" id="PTHR11802">
    <property type="entry name" value="SERINE PROTEASE FAMILY S10 SERINE CARBOXYPEPTIDASE"/>
    <property type="match status" value="1"/>
</dbReference>
<dbReference type="PATRIC" id="fig|914150.5.peg.1865"/>
<organism evidence="7 8">
    <name type="scientific">Kangiella geojedonensis</name>
    <dbReference type="NCBI Taxonomy" id="914150"/>
    <lineage>
        <taxon>Bacteria</taxon>
        <taxon>Pseudomonadati</taxon>
        <taxon>Pseudomonadota</taxon>
        <taxon>Gammaproteobacteria</taxon>
        <taxon>Kangiellales</taxon>
        <taxon>Kangiellaceae</taxon>
        <taxon>Kangiella</taxon>
    </lineage>
</organism>
<evidence type="ECO:0000256" key="1">
    <source>
        <dbReference type="ARBA" id="ARBA00022645"/>
    </source>
</evidence>
<dbReference type="AlphaFoldDB" id="A0A0F6TS35"/>
<dbReference type="Pfam" id="PF00450">
    <property type="entry name" value="Peptidase_S10"/>
    <property type="match status" value="1"/>
</dbReference>
<keyword evidence="1 7" id="KW-0121">Carboxypeptidase</keyword>
<protein>
    <submittedName>
        <fullName evidence="7">Peptidase S10 serine carboxypeptidase</fullName>
    </submittedName>
</protein>
<dbReference type="HOGENOM" id="CLU_032786_0_0_6"/>
<dbReference type="OrthoDB" id="9770107at2"/>
<dbReference type="SUPFAM" id="SSF53474">
    <property type="entry name" value="alpha/beta-Hydrolases"/>
    <property type="match status" value="1"/>
</dbReference>
<keyword evidence="8" id="KW-1185">Reference proteome</keyword>
<evidence type="ECO:0000256" key="2">
    <source>
        <dbReference type="ARBA" id="ARBA00022670"/>
    </source>
</evidence>
<evidence type="ECO:0000256" key="5">
    <source>
        <dbReference type="ARBA" id="ARBA00023180"/>
    </source>
</evidence>
<keyword evidence="2" id="KW-0645">Protease</keyword>
<evidence type="ECO:0000313" key="7">
    <source>
        <dbReference type="EMBL" id="AKE52777.1"/>
    </source>
</evidence>
<accession>A0A0F6TS35</accession>